<sequence length="515" mass="57015">MLLQTVIAVASFMIATVSTEVIRYERPSIYDKSAHFGLMVNGTDMYTVSYARYDYVQLSMDEGEPTEFRVRKLDNQPIKSFSITPRKLPIEAKVEGDTLVFSVKQAHYLIVKIDDKKEFVIVADPTEKDVPKPDGPGVYNVLKHGADKSGKTVTDGIQKAMDEAAKSMGNTVYVPPGLYTIGNLLLRNHTSLYLAGGSVLRFTGNPTDYKALFTKSDLKMQGTWWIQTEFDSTDIKVFGRGTVDGNGFNTRQNKFLADLLVPVGTKNFKCDGILVRDSSFWAVTPIQSEEVTFTNLKILNRFDVTQDDGFDAVESSKVRVIRAIAISKDDNFSAKTWPYKTGTTVPYPYPPRPLSNVFFDDCLGWSDCYGYKIGQGVWQDQDTVTFQNSVVYTAAVGMGVDHKFGSAAAGRITFRNMDIEGLHGNAHGQAAWLTVYVQNTGSGVGPVRDVRVENVRARASGYQGGWLQGYNASSMVSGVTLHNIIMGKNTEPARSLKDMNIVQTDFSEGIKISWP</sequence>
<keyword evidence="6 8" id="KW-0326">Glycosidase</keyword>
<dbReference type="Pfam" id="PF00295">
    <property type="entry name" value="Glyco_hydro_28"/>
    <property type="match status" value="1"/>
</dbReference>
<keyword evidence="3" id="KW-0964">Secreted</keyword>
<dbReference type="InterPro" id="IPR000743">
    <property type="entry name" value="Glyco_hydro_28"/>
</dbReference>
<keyword evidence="5 8" id="KW-0378">Hydrolase</keyword>
<dbReference type="InterPro" id="IPR011050">
    <property type="entry name" value="Pectin_lyase_fold/virulence"/>
</dbReference>
<name>A0ABR1PHK8_DIAER</name>
<feature type="signal peptide" evidence="9">
    <location>
        <begin position="1"/>
        <end position="19"/>
    </location>
</feature>
<evidence type="ECO:0000256" key="1">
    <source>
        <dbReference type="ARBA" id="ARBA00004613"/>
    </source>
</evidence>
<accession>A0ABR1PHK8</accession>
<evidence type="ECO:0000256" key="5">
    <source>
        <dbReference type="ARBA" id="ARBA00022801"/>
    </source>
</evidence>
<proteinExistence type="inferred from homology"/>
<evidence type="ECO:0000256" key="8">
    <source>
        <dbReference type="RuleBase" id="RU361169"/>
    </source>
</evidence>
<keyword evidence="7" id="KW-0961">Cell wall biogenesis/degradation</keyword>
<dbReference type="PANTHER" id="PTHR31339:SF9">
    <property type="entry name" value="PLASMIN AND FIBRONECTIN-BINDING PROTEIN A"/>
    <property type="match status" value="1"/>
</dbReference>
<comment type="subcellular location">
    <subcellularLocation>
        <location evidence="1">Secreted</location>
    </subcellularLocation>
</comment>
<dbReference type="PANTHER" id="PTHR31339">
    <property type="entry name" value="PECTIN LYASE-RELATED"/>
    <property type="match status" value="1"/>
</dbReference>
<evidence type="ECO:0000256" key="2">
    <source>
        <dbReference type="ARBA" id="ARBA00008834"/>
    </source>
</evidence>
<evidence type="ECO:0008006" key="12">
    <source>
        <dbReference type="Google" id="ProtNLM"/>
    </source>
</evidence>
<evidence type="ECO:0000256" key="4">
    <source>
        <dbReference type="ARBA" id="ARBA00022729"/>
    </source>
</evidence>
<dbReference type="InterPro" id="IPR012334">
    <property type="entry name" value="Pectin_lyas_fold"/>
</dbReference>
<comment type="similarity">
    <text evidence="2 8">Belongs to the glycosyl hydrolase 28 family.</text>
</comment>
<organism evidence="10 11">
    <name type="scientific">Diaporthe eres</name>
    <name type="common">Phomopsis oblonga</name>
    <dbReference type="NCBI Taxonomy" id="83184"/>
    <lineage>
        <taxon>Eukaryota</taxon>
        <taxon>Fungi</taxon>
        <taxon>Dikarya</taxon>
        <taxon>Ascomycota</taxon>
        <taxon>Pezizomycotina</taxon>
        <taxon>Sordariomycetes</taxon>
        <taxon>Sordariomycetidae</taxon>
        <taxon>Diaporthales</taxon>
        <taxon>Diaporthaceae</taxon>
        <taxon>Diaporthe</taxon>
        <taxon>Diaporthe eres species complex</taxon>
    </lineage>
</organism>
<keyword evidence="11" id="KW-1185">Reference proteome</keyword>
<evidence type="ECO:0000313" key="10">
    <source>
        <dbReference type="EMBL" id="KAK7736907.1"/>
    </source>
</evidence>
<feature type="chain" id="PRO_5047364186" description="Pectate lyase superfamily protein domain-containing protein" evidence="9">
    <location>
        <begin position="20"/>
        <end position="515"/>
    </location>
</feature>
<evidence type="ECO:0000256" key="7">
    <source>
        <dbReference type="ARBA" id="ARBA00023316"/>
    </source>
</evidence>
<keyword evidence="4 9" id="KW-0732">Signal</keyword>
<dbReference type="SUPFAM" id="SSF51126">
    <property type="entry name" value="Pectin lyase-like"/>
    <property type="match status" value="1"/>
</dbReference>
<evidence type="ECO:0000313" key="11">
    <source>
        <dbReference type="Proteomes" id="UP001430848"/>
    </source>
</evidence>
<comment type="caution">
    <text evidence="10">The sequence shown here is derived from an EMBL/GenBank/DDBJ whole genome shotgun (WGS) entry which is preliminary data.</text>
</comment>
<protein>
    <recommendedName>
        <fullName evidence="12">Pectate lyase superfamily protein domain-containing protein</fullName>
    </recommendedName>
</protein>
<dbReference type="InterPro" id="IPR051801">
    <property type="entry name" value="GH28_Enzymes"/>
</dbReference>
<evidence type="ECO:0000256" key="9">
    <source>
        <dbReference type="SAM" id="SignalP"/>
    </source>
</evidence>
<dbReference type="Gene3D" id="2.160.20.10">
    <property type="entry name" value="Single-stranded right-handed beta-helix, Pectin lyase-like"/>
    <property type="match status" value="1"/>
</dbReference>
<evidence type="ECO:0000256" key="6">
    <source>
        <dbReference type="ARBA" id="ARBA00023295"/>
    </source>
</evidence>
<dbReference type="Proteomes" id="UP001430848">
    <property type="component" value="Unassembled WGS sequence"/>
</dbReference>
<gene>
    <name evidence="10" type="ORF">SLS63_003257</name>
</gene>
<reference evidence="10 11" key="1">
    <citation type="submission" date="2024-02" db="EMBL/GenBank/DDBJ databases">
        <title>De novo assembly and annotation of 12 fungi associated with fruit tree decline syndrome in Ontario, Canada.</title>
        <authorList>
            <person name="Sulman M."/>
            <person name="Ellouze W."/>
            <person name="Ilyukhin E."/>
        </authorList>
    </citation>
    <scope>NUCLEOTIDE SEQUENCE [LARGE SCALE GENOMIC DNA]</scope>
    <source>
        <strain evidence="10 11">M169</strain>
    </source>
</reference>
<dbReference type="EMBL" id="JAKNSF020000009">
    <property type="protein sequence ID" value="KAK7736907.1"/>
    <property type="molecule type" value="Genomic_DNA"/>
</dbReference>
<evidence type="ECO:0000256" key="3">
    <source>
        <dbReference type="ARBA" id="ARBA00022525"/>
    </source>
</evidence>